<dbReference type="GO" id="GO:0007015">
    <property type="term" value="P:actin filament organization"/>
    <property type="evidence" value="ECO:0007669"/>
    <property type="project" value="InterPro"/>
</dbReference>
<dbReference type="SUPFAM" id="SSF50729">
    <property type="entry name" value="PH domain-like"/>
    <property type="match status" value="1"/>
</dbReference>
<dbReference type="InterPro" id="IPR011993">
    <property type="entry name" value="PH-like_dom_sf"/>
</dbReference>
<dbReference type="InterPro" id="IPR003124">
    <property type="entry name" value="WH2_dom"/>
</dbReference>
<evidence type="ECO:0000256" key="3">
    <source>
        <dbReference type="ARBA" id="ARBA00022490"/>
    </source>
</evidence>
<feature type="compositionally biased region" description="Basic and acidic residues" evidence="8">
    <location>
        <begin position="411"/>
        <end position="427"/>
    </location>
</feature>
<dbReference type="Pfam" id="PF00786">
    <property type="entry name" value="PBD"/>
    <property type="match status" value="1"/>
</dbReference>
<dbReference type="AlphaFoldDB" id="A0A336KBC5"/>
<dbReference type="GO" id="GO:0005634">
    <property type="term" value="C:nucleus"/>
    <property type="evidence" value="ECO:0007669"/>
    <property type="project" value="UniProtKB-SubCell"/>
</dbReference>
<evidence type="ECO:0000256" key="6">
    <source>
        <dbReference type="ARBA" id="ARBA00023212"/>
    </source>
</evidence>
<accession>A0A336KBC5</accession>
<dbReference type="CDD" id="cd01205">
    <property type="entry name" value="EVH1_WASP-like"/>
    <property type="match status" value="1"/>
</dbReference>
<dbReference type="Gene3D" id="2.30.29.30">
    <property type="entry name" value="Pleckstrin-homology domain (PH domain)/Phosphotyrosine-binding domain (PTB)"/>
    <property type="match status" value="1"/>
</dbReference>
<feature type="domain" description="WH1" evidence="10">
    <location>
        <begin position="36"/>
        <end position="146"/>
    </location>
</feature>
<dbReference type="EMBL" id="UFQT01000043">
    <property type="protein sequence ID" value="SSX18766.1"/>
    <property type="molecule type" value="Genomic_DNA"/>
</dbReference>
<feature type="compositionally biased region" description="Pro residues" evidence="8">
    <location>
        <begin position="353"/>
        <end position="377"/>
    </location>
</feature>
<dbReference type="InterPro" id="IPR011026">
    <property type="entry name" value="WAS_C"/>
</dbReference>
<dbReference type="FunFam" id="2.30.29.30:FF:000130">
    <property type="entry name" value="neural Wiskott-Aldrich syndrome protein"/>
    <property type="match status" value="1"/>
</dbReference>
<dbReference type="SMART" id="SM00285">
    <property type="entry name" value="PBD"/>
    <property type="match status" value="1"/>
</dbReference>
<dbReference type="PROSITE" id="PS51082">
    <property type="entry name" value="WH2"/>
    <property type="match status" value="1"/>
</dbReference>
<dbReference type="InterPro" id="IPR036936">
    <property type="entry name" value="CRIB_dom_sf"/>
</dbReference>
<protein>
    <submittedName>
        <fullName evidence="12">CSON010686 protein</fullName>
    </submittedName>
</protein>
<dbReference type="PANTHER" id="PTHR11202:SF36">
    <property type="entry name" value="ACTIN NUCLEATION-PROMOTING FACTOR WASL"/>
    <property type="match status" value="1"/>
</dbReference>
<proteinExistence type="predicted"/>
<comment type="subcellular location">
    <subcellularLocation>
        <location evidence="2">Cytoplasm</location>
        <location evidence="2">Cytoskeleton</location>
    </subcellularLocation>
    <subcellularLocation>
        <location evidence="1">Nucleus</location>
    </subcellularLocation>
</comment>
<dbReference type="GO" id="GO:0003779">
    <property type="term" value="F:actin binding"/>
    <property type="evidence" value="ECO:0007669"/>
    <property type="project" value="InterPro"/>
</dbReference>
<dbReference type="Pfam" id="PF00568">
    <property type="entry name" value="WH1"/>
    <property type="match status" value="1"/>
</dbReference>
<dbReference type="SUPFAM" id="SSF47912">
    <property type="entry name" value="Wiscott-Aldrich syndrome protein, WASP, C-terminal domain"/>
    <property type="match status" value="1"/>
</dbReference>
<feature type="compositionally biased region" description="Acidic residues" evidence="8">
    <location>
        <begin position="458"/>
        <end position="475"/>
    </location>
</feature>
<dbReference type="PROSITE" id="PS50108">
    <property type="entry name" value="CRIB"/>
    <property type="match status" value="1"/>
</dbReference>
<reference evidence="13" key="2">
    <citation type="submission" date="2018-07" db="EMBL/GenBank/DDBJ databases">
        <authorList>
            <person name="Quirk P.G."/>
            <person name="Krulwich T.A."/>
        </authorList>
    </citation>
    <scope>NUCLEOTIDE SEQUENCE</scope>
</reference>
<evidence type="ECO:0000313" key="13">
    <source>
        <dbReference type="EMBL" id="SSX18766.1"/>
    </source>
</evidence>
<dbReference type="GO" id="GO:0005856">
    <property type="term" value="C:cytoskeleton"/>
    <property type="evidence" value="ECO:0007669"/>
    <property type="project" value="UniProtKB-SubCell"/>
</dbReference>
<dbReference type="EMBL" id="UFQS01000043">
    <property type="protein sequence ID" value="SSW98380.1"/>
    <property type="molecule type" value="Genomic_DNA"/>
</dbReference>
<feature type="compositionally biased region" description="Basic and acidic residues" evidence="8">
    <location>
        <begin position="333"/>
        <end position="342"/>
    </location>
</feature>
<dbReference type="SMART" id="SM00246">
    <property type="entry name" value="WH2"/>
    <property type="match status" value="1"/>
</dbReference>
<sequence length="475" mass="53742">MTSINNNRFSMDTGRNRENQSSSLLSQEENEQLFQLLGSKKQTQSTAVAQIFTTDPPHHSAWVKRHTGVLCFIKDSARRSYYIQMYCLDRNQMVWEHEVYEPFILNKPRSFLLTFEGKDCIISLNFASDDEAETFFQAVRTHLANKMKKKEERLRRTPKHSISVNKNYVNKDDDSVSLRKPKHNITTHSITTTNTKNNRLDKKYGKKFSKADIGTPSGFTHVTHVGWDSYKGFNFAGGNEETLKPFLEKAGVSQKLLKNRETKAFIMDFLEENNVYEKIKEEQTLPPVPKRQSQILAEQQQNMQKPNRVAPPIPPSRVHPSLPNSVPKPPRIVKPELPKRNEPSSSGPTTGAPAPPPPPPPPPAGLPPMAPAPPPMQPKSEHPSSNRPPQMEADPRDALLESIRKGATLRKVNDRNRPPLDLHHSPDDQNEEAVSSSDALALALKRALEQRKGAIQSDSEEESDESFDNDEEWDD</sequence>
<feature type="compositionally biased region" description="Polar residues" evidence="8">
    <location>
        <begin position="1"/>
        <end position="10"/>
    </location>
</feature>
<keyword evidence="6" id="KW-0206">Cytoskeleton</keyword>
<evidence type="ECO:0000259" key="11">
    <source>
        <dbReference type="PROSITE" id="PS51082"/>
    </source>
</evidence>
<organism evidence="12">
    <name type="scientific">Culicoides sonorensis</name>
    <name type="common">Biting midge</name>
    <dbReference type="NCBI Taxonomy" id="179676"/>
    <lineage>
        <taxon>Eukaryota</taxon>
        <taxon>Metazoa</taxon>
        <taxon>Ecdysozoa</taxon>
        <taxon>Arthropoda</taxon>
        <taxon>Hexapoda</taxon>
        <taxon>Insecta</taxon>
        <taxon>Pterygota</taxon>
        <taxon>Neoptera</taxon>
        <taxon>Endopterygota</taxon>
        <taxon>Diptera</taxon>
        <taxon>Nematocera</taxon>
        <taxon>Chironomoidea</taxon>
        <taxon>Ceratopogonidae</taxon>
        <taxon>Ceratopogoninae</taxon>
        <taxon>Culicoides</taxon>
        <taxon>Monoculicoides</taxon>
    </lineage>
</organism>
<gene>
    <name evidence="12" type="primary">CSON010686</name>
</gene>
<evidence type="ECO:0000259" key="9">
    <source>
        <dbReference type="PROSITE" id="PS50108"/>
    </source>
</evidence>
<keyword evidence="3" id="KW-0963">Cytoplasm</keyword>
<keyword evidence="7" id="KW-0539">Nucleus</keyword>
<feature type="region of interest" description="Disordered" evidence="8">
    <location>
        <begin position="282"/>
        <end position="438"/>
    </location>
</feature>
<dbReference type="OMA" id="FSVELYF"/>
<feature type="region of interest" description="Disordered" evidence="8">
    <location>
        <begin position="450"/>
        <end position="475"/>
    </location>
</feature>
<dbReference type="Pfam" id="PF02205">
    <property type="entry name" value="WH2"/>
    <property type="match status" value="1"/>
</dbReference>
<evidence type="ECO:0000313" key="12">
    <source>
        <dbReference type="EMBL" id="SSW98380.1"/>
    </source>
</evidence>
<keyword evidence="4" id="KW-0597">Phosphoprotein</keyword>
<dbReference type="PANTHER" id="PTHR11202">
    <property type="entry name" value="SPROUTY-RELATED, EVH1 DOMAIN-CONTAINING PROTEIN FAMILY MEMBER"/>
    <property type="match status" value="1"/>
</dbReference>
<evidence type="ECO:0000256" key="7">
    <source>
        <dbReference type="ARBA" id="ARBA00023242"/>
    </source>
</evidence>
<dbReference type="PROSITE" id="PS50229">
    <property type="entry name" value="WH1"/>
    <property type="match status" value="1"/>
</dbReference>
<dbReference type="CDD" id="cd00132">
    <property type="entry name" value="CRIB"/>
    <property type="match status" value="1"/>
</dbReference>
<feature type="region of interest" description="Disordered" evidence="8">
    <location>
        <begin position="1"/>
        <end position="24"/>
    </location>
</feature>
<evidence type="ECO:0000256" key="8">
    <source>
        <dbReference type="SAM" id="MobiDB-lite"/>
    </source>
</evidence>
<dbReference type="InterPro" id="IPR000697">
    <property type="entry name" value="WH1/EVH1_dom"/>
</dbReference>
<dbReference type="Gene3D" id="6.10.280.150">
    <property type="match status" value="1"/>
</dbReference>
<dbReference type="VEuPathDB" id="VectorBase:CSON010686"/>
<feature type="domain" description="CRIB" evidence="9">
    <location>
        <begin position="213"/>
        <end position="226"/>
    </location>
</feature>
<feature type="domain" description="WH2" evidence="11">
    <location>
        <begin position="395"/>
        <end position="412"/>
    </location>
</feature>
<dbReference type="SMART" id="SM00461">
    <property type="entry name" value="WH1"/>
    <property type="match status" value="1"/>
</dbReference>
<reference evidence="12" key="1">
    <citation type="submission" date="2018-04" db="EMBL/GenBank/DDBJ databases">
        <authorList>
            <person name="Go L.Y."/>
            <person name="Mitchell J.A."/>
        </authorList>
    </citation>
    <scope>NUCLEOTIDE SEQUENCE</scope>
    <source>
        <tissue evidence="12">Whole organism</tissue>
    </source>
</reference>
<dbReference type="CDD" id="cd21762">
    <property type="entry name" value="WH2"/>
    <property type="match status" value="1"/>
</dbReference>
<dbReference type="InterPro" id="IPR033927">
    <property type="entry name" value="WASPfam_EVH1"/>
</dbReference>
<feature type="compositionally biased region" description="Basic and acidic residues" evidence="8">
    <location>
        <begin position="393"/>
        <end position="404"/>
    </location>
</feature>
<evidence type="ECO:0000256" key="1">
    <source>
        <dbReference type="ARBA" id="ARBA00004123"/>
    </source>
</evidence>
<evidence type="ECO:0000256" key="5">
    <source>
        <dbReference type="ARBA" id="ARBA00022737"/>
    </source>
</evidence>
<evidence type="ECO:0000259" key="10">
    <source>
        <dbReference type="PROSITE" id="PS50229"/>
    </source>
</evidence>
<evidence type="ECO:0000256" key="2">
    <source>
        <dbReference type="ARBA" id="ARBA00004245"/>
    </source>
</evidence>
<keyword evidence="5" id="KW-0677">Repeat</keyword>
<feature type="compositionally biased region" description="Low complexity" evidence="8">
    <location>
        <begin position="343"/>
        <end position="352"/>
    </location>
</feature>
<dbReference type="InterPro" id="IPR000095">
    <property type="entry name" value="CRIB_dom"/>
</dbReference>
<dbReference type="Gene3D" id="3.90.810.10">
    <property type="entry name" value="CRIB domain"/>
    <property type="match status" value="1"/>
</dbReference>
<evidence type="ECO:0000256" key="4">
    <source>
        <dbReference type="ARBA" id="ARBA00022553"/>
    </source>
</evidence>
<name>A0A336KBC5_CULSO</name>
<feature type="compositionally biased region" description="Polar residues" evidence="8">
    <location>
        <begin position="291"/>
        <end position="305"/>
    </location>
</feature>